<dbReference type="InterPro" id="IPR050951">
    <property type="entry name" value="Retrovirus_Pol_polyprotein"/>
</dbReference>
<organism evidence="1 2">
    <name type="scientific">Austropuccinia psidii MF-1</name>
    <dbReference type="NCBI Taxonomy" id="1389203"/>
    <lineage>
        <taxon>Eukaryota</taxon>
        <taxon>Fungi</taxon>
        <taxon>Dikarya</taxon>
        <taxon>Basidiomycota</taxon>
        <taxon>Pucciniomycotina</taxon>
        <taxon>Pucciniomycetes</taxon>
        <taxon>Pucciniales</taxon>
        <taxon>Sphaerophragmiaceae</taxon>
        <taxon>Austropuccinia</taxon>
    </lineage>
</organism>
<dbReference type="AlphaFoldDB" id="A0A9Q3DQQ8"/>
<evidence type="ECO:0008006" key="3">
    <source>
        <dbReference type="Google" id="ProtNLM"/>
    </source>
</evidence>
<gene>
    <name evidence="1" type="ORF">O181_044778</name>
</gene>
<protein>
    <recommendedName>
        <fullName evidence="3">Integrase catalytic domain-containing protein</fullName>
    </recommendedName>
</protein>
<accession>A0A9Q3DQQ8</accession>
<name>A0A9Q3DQQ8_9BASI</name>
<dbReference type="InterPro" id="IPR012337">
    <property type="entry name" value="RNaseH-like_sf"/>
</dbReference>
<dbReference type="EMBL" id="AVOT02018285">
    <property type="protein sequence ID" value="MBW0505063.1"/>
    <property type="molecule type" value="Genomic_DNA"/>
</dbReference>
<comment type="caution">
    <text evidence="1">The sequence shown here is derived from an EMBL/GenBank/DDBJ whole genome shotgun (WGS) entry which is preliminary data.</text>
</comment>
<dbReference type="SUPFAM" id="SSF53098">
    <property type="entry name" value="Ribonuclease H-like"/>
    <property type="match status" value="1"/>
</dbReference>
<dbReference type="PANTHER" id="PTHR37984:SF15">
    <property type="entry name" value="INTEGRASE CATALYTIC DOMAIN-CONTAINING PROTEIN"/>
    <property type="match status" value="1"/>
</dbReference>
<evidence type="ECO:0000313" key="2">
    <source>
        <dbReference type="Proteomes" id="UP000765509"/>
    </source>
</evidence>
<dbReference type="Gene3D" id="3.30.420.10">
    <property type="entry name" value="Ribonuclease H-like superfamily/Ribonuclease H"/>
    <property type="match status" value="2"/>
</dbReference>
<evidence type="ECO:0000313" key="1">
    <source>
        <dbReference type="EMBL" id="MBW0505063.1"/>
    </source>
</evidence>
<keyword evidence="2" id="KW-1185">Reference proteome</keyword>
<sequence>MTQFIKDYVSSCQQCSRNNNIFHKKFGLLKPLPIPNGPWICLSMDFITKLTLSDSFDSILVIGDRFSKMAVFIPTMSSITSLDLANLLIKNFFSKNGLPSSIKLKISTHLSTAYHPETYGQAERLNQILEQYLWMYVTYHQDYWNTWLPLPEFAYNTSDQSSTKQSPFFTAYGRVPQFDSANITQTTPAGKLSTKIQSVQQDFKRELEVAINRFKRTSNQQDPPKGCLKYGWLLFNLQENQYSCLSPQASIYQVFQMSLLEPVKTLTIPNPHQEHPPPIIIEEQEEWEVFQILDSKFKRRKSWYLAPYGLYGPWSVEPLGPFWPKSNEAKRNQEGNSSAPKARWVPNHNWAHLSQFWHQNPTNPEIAKTTLGPETGQRKVAKIQHIASGNHQRPPTQIQAKIPSHSRIQEWCIYGIMYHYAPFLLSNPIVTF</sequence>
<proteinExistence type="predicted"/>
<dbReference type="Proteomes" id="UP000765509">
    <property type="component" value="Unassembled WGS sequence"/>
</dbReference>
<reference evidence="1" key="1">
    <citation type="submission" date="2021-03" db="EMBL/GenBank/DDBJ databases">
        <title>Draft genome sequence of rust myrtle Austropuccinia psidii MF-1, a brazilian biotype.</title>
        <authorList>
            <person name="Quecine M.C."/>
            <person name="Pachon D.M.R."/>
            <person name="Bonatelli M.L."/>
            <person name="Correr F.H."/>
            <person name="Franceschini L.M."/>
            <person name="Leite T.F."/>
            <person name="Margarido G.R.A."/>
            <person name="Almeida C.A."/>
            <person name="Ferrarezi J.A."/>
            <person name="Labate C.A."/>
        </authorList>
    </citation>
    <scope>NUCLEOTIDE SEQUENCE</scope>
    <source>
        <strain evidence="1">MF-1</strain>
    </source>
</reference>
<dbReference type="OrthoDB" id="2505288at2759"/>
<dbReference type="GO" id="GO:0003676">
    <property type="term" value="F:nucleic acid binding"/>
    <property type="evidence" value="ECO:0007669"/>
    <property type="project" value="InterPro"/>
</dbReference>
<dbReference type="InterPro" id="IPR036397">
    <property type="entry name" value="RNaseH_sf"/>
</dbReference>
<dbReference type="PANTHER" id="PTHR37984">
    <property type="entry name" value="PROTEIN CBG26694"/>
    <property type="match status" value="1"/>
</dbReference>